<keyword evidence="3" id="KW-1185">Reference proteome</keyword>
<dbReference type="EMBL" id="JAIWYP010000014">
    <property type="protein sequence ID" value="KAH3713707.1"/>
    <property type="molecule type" value="Genomic_DNA"/>
</dbReference>
<feature type="transmembrane region" description="Helical" evidence="1">
    <location>
        <begin position="6"/>
        <end position="25"/>
    </location>
</feature>
<sequence length="65" mass="6878">MEADMAVVRVAVMVAITAEIATMVMDMEVDLLVVSDLVVDTEADMVDTEADMVDLDGVIGVSGPY</sequence>
<protein>
    <submittedName>
        <fullName evidence="2">Uncharacterized protein</fullName>
    </submittedName>
</protein>
<gene>
    <name evidence="2" type="ORF">DPMN_073504</name>
</gene>
<dbReference type="Proteomes" id="UP000828390">
    <property type="component" value="Unassembled WGS sequence"/>
</dbReference>
<reference evidence="2" key="1">
    <citation type="journal article" date="2019" name="bioRxiv">
        <title>The Genome of the Zebra Mussel, Dreissena polymorpha: A Resource for Invasive Species Research.</title>
        <authorList>
            <person name="McCartney M.A."/>
            <person name="Auch B."/>
            <person name="Kono T."/>
            <person name="Mallez S."/>
            <person name="Zhang Y."/>
            <person name="Obille A."/>
            <person name="Becker A."/>
            <person name="Abrahante J.E."/>
            <person name="Garbe J."/>
            <person name="Badalamenti J.P."/>
            <person name="Herman A."/>
            <person name="Mangelson H."/>
            <person name="Liachko I."/>
            <person name="Sullivan S."/>
            <person name="Sone E.D."/>
            <person name="Koren S."/>
            <person name="Silverstein K.A.T."/>
            <person name="Beckman K.B."/>
            <person name="Gohl D.M."/>
        </authorList>
    </citation>
    <scope>NUCLEOTIDE SEQUENCE</scope>
    <source>
        <strain evidence="2">Duluth1</strain>
        <tissue evidence="2">Whole animal</tissue>
    </source>
</reference>
<comment type="caution">
    <text evidence="2">The sequence shown here is derived from an EMBL/GenBank/DDBJ whole genome shotgun (WGS) entry which is preliminary data.</text>
</comment>
<accession>A0A9D4BZC5</accession>
<keyword evidence="1" id="KW-1133">Transmembrane helix</keyword>
<evidence type="ECO:0000313" key="2">
    <source>
        <dbReference type="EMBL" id="KAH3713707.1"/>
    </source>
</evidence>
<evidence type="ECO:0000256" key="1">
    <source>
        <dbReference type="SAM" id="Phobius"/>
    </source>
</evidence>
<evidence type="ECO:0000313" key="3">
    <source>
        <dbReference type="Proteomes" id="UP000828390"/>
    </source>
</evidence>
<proteinExistence type="predicted"/>
<name>A0A9D4BZC5_DREPO</name>
<organism evidence="2 3">
    <name type="scientific">Dreissena polymorpha</name>
    <name type="common">Zebra mussel</name>
    <name type="synonym">Mytilus polymorpha</name>
    <dbReference type="NCBI Taxonomy" id="45954"/>
    <lineage>
        <taxon>Eukaryota</taxon>
        <taxon>Metazoa</taxon>
        <taxon>Spiralia</taxon>
        <taxon>Lophotrochozoa</taxon>
        <taxon>Mollusca</taxon>
        <taxon>Bivalvia</taxon>
        <taxon>Autobranchia</taxon>
        <taxon>Heteroconchia</taxon>
        <taxon>Euheterodonta</taxon>
        <taxon>Imparidentia</taxon>
        <taxon>Neoheterodontei</taxon>
        <taxon>Myida</taxon>
        <taxon>Dreissenoidea</taxon>
        <taxon>Dreissenidae</taxon>
        <taxon>Dreissena</taxon>
    </lineage>
</organism>
<dbReference type="AlphaFoldDB" id="A0A9D4BZC5"/>
<reference evidence="2" key="2">
    <citation type="submission" date="2020-11" db="EMBL/GenBank/DDBJ databases">
        <authorList>
            <person name="McCartney M.A."/>
            <person name="Auch B."/>
            <person name="Kono T."/>
            <person name="Mallez S."/>
            <person name="Becker A."/>
            <person name="Gohl D.M."/>
            <person name="Silverstein K.A.T."/>
            <person name="Koren S."/>
            <person name="Bechman K.B."/>
            <person name="Herman A."/>
            <person name="Abrahante J.E."/>
            <person name="Garbe J."/>
        </authorList>
    </citation>
    <scope>NUCLEOTIDE SEQUENCE</scope>
    <source>
        <strain evidence="2">Duluth1</strain>
        <tissue evidence="2">Whole animal</tissue>
    </source>
</reference>
<keyword evidence="1" id="KW-0472">Membrane</keyword>
<keyword evidence="1" id="KW-0812">Transmembrane</keyword>